<gene>
    <name evidence="1" type="ORF">IWW38_001004</name>
</gene>
<evidence type="ECO:0000313" key="1">
    <source>
        <dbReference type="EMBL" id="KAJ2899382.1"/>
    </source>
</evidence>
<sequence>MGLRHTVGVEKVVAATAKVVAWAGEAKVAAIEQQAMKGTGGSNAQLRQLIGRARRTVLDAWPLCIGASNSGRLLTACVHCEAALSCAHSRYAALLTMNNSLASVALAAVLNRWMVLAATMLGGVLIGTQNPETSLD</sequence>
<organism evidence="1 2">
    <name type="scientific">Coemansia aciculifera</name>
    <dbReference type="NCBI Taxonomy" id="417176"/>
    <lineage>
        <taxon>Eukaryota</taxon>
        <taxon>Fungi</taxon>
        <taxon>Fungi incertae sedis</taxon>
        <taxon>Zoopagomycota</taxon>
        <taxon>Kickxellomycotina</taxon>
        <taxon>Kickxellomycetes</taxon>
        <taxon>Kickxellales</taxon>
        <taxon>Kickxellaceae</taxon>
        <taxon>Coemansia</taxon>
    </lineage>
</organism>
<proteinExistence type="predicted"/>
<dbReference type="Proteomes" id="UP001139981">
    <property type="component" value="Unassembled WGS sequence"/>
</dbReference>
<keyword evidence="2" id="KW-1185">Reference proteome</keyword>
<dbReference type="EMBL" id="JANBVB010000028">
    <property type="protein sequence ID" value="KAJ2899382.1"/>
    <property type="molecule type" value="Genomic_DNA"/>
</dbReference>
<name>A0ACC1M744_9FUNG</name>
<accession>A0ACC1M744</accession>
<protein>
    <submittedName>
        <fullName evidence="1">Uncharacterized protein</fullName>
    </submittedName>
</protein>
<comment type="caution">
    <text evidence="1">The sequence shown here is derived from an EMBL/GenBank/DDBJ whole genome shotgun (WGS) entry which is preliminary data.</text>
</comment>
<reference evidence="1" key="1">
    <citation type="submission" date="2022-07" db="EMBL/GenBank/DDBJ databases">
        <title>Phylogenomic reconstructions and comparative analyses of Kickxellomycotina fungi.</title>
        <authorList>
            <person name="Reynolds N.K."/>
            <person name="Stajich J.E."/>
            <person name="Barry K."/>
            <person name="Grigoriev I.V."/>
            <person name="Crous P."/>
            <person name="Smith M.E."/>
        </authorList>
    </citation>
    <scope>NUCLEOTIDE SEQUENCE</scope>
    <source>
        <strain evidence="1">CBS 190363</strain>
    </source>
</reference>
<evidence type="ECO:0000313" key="2">
    <source>
        <dbReference type="Proteomes" id="UP001139981"/>
    </source>
</evidence>